<keyword evidence="1" id="KW-0812">Transmembrane</keyword>
<dbReference type="EMBL" id="JAICBX010000002">
    <property type="protein sequence ID" value="MBW8637891.1"/>
    <property type="molecule type" value="Genomic_DNA"/>
</dbReference>
<dbReference type="GO" id="GO:0009279">
    <property type="term" value="C:cell outer membrane"/>
    <property type="evidence" value="ECO:0007669"/>
    <property type="project" value="UniProtKB-SubCell"/>
</dbReference>
<comment type="similarity">
    <text evidence="1">Belongs to the fimbrial export usher family.</text>
</comment>
<keyword evidence="1" id="KW-1029">Fimbrium biogenesis</keyword>
<dbReference type="InterPro" id="IPR042186">
    <property type="entry name" value="FimD_plug_dom"/>
</dbReference>
<evidence type="ECO:0000313" key="2">
    <source>
        <dbReference type="EMBL" id="MBW8637891.1"/>
    </source>
</evidence>
<dbReference type="Gene3D" id="2.60.40.3110">
    <property type="match status" value="1"/>
</dbReference>
<dbReference type="PANTHER" id="PTHR30451:SF5">
    <property type="entry name" value="SLR0019 PROTEIN"/>
    <property type="match status" value="1"/>
</dbReference>
<dbReference type="PANTHER" id="PTHR30451">
    <property type="entry name" value="OUTER MEMBRANE USHER PROTEIN"/>
    <property type="match status" value="1"/>
</dbReference>
<comment type="caution">
    <text evidence="2">The sequence shown here is derived from an EMBL/GenBank/DDBJ whole genome shotgun (WGS) entry which is preliminary data.</text>
</comment>
<dbReference type="PROSITE" id="PS01151">
    <property type="entry name" value="FIMBRIAL_USHER"/>
    <property type="match status" value="1"/>
</dbReference>
<reference evidence="2" key="1">
    <citation type="submission" date="2021-08" db="EMBL/GenBank/DDBJ databases">
        <title>Hoeflea bacterium WL0058 sp. nov., isolated from the sediment.</title>
        <authorList>
            <person name="Wang L."/>
            <person name="Zhang D."/>
        </authorList>
    </citation>
    <scope>NUCLEOTIDE SEQUENCE</scope>
    <source>
        <strain evidence="2">WL0058</strain>
    </source>
</reference>
<dbReference type="Gene3D" id="2.60.40.2610">
    <property type="entry name" value="Outer membrane usher protein FimD, plug domain"/>
    <property type="match status" value="1"/>
</dbReference>
<dbReference type="GO" id="GO:0015473">
    <property type="term" value="F:fimbrial usher porin activity"/>
    <property type="evidence" value="ECO:0007669"/>
    <property type="project" value="InterPro"/>
</dbReference>
<sequence>MLDGAYAFSHDLQLEVFINGVSTELIASVRLESGGILSMDPEQLRNVGIQPVKAAKRPDGRIDLSQLPNVSVVYDGASQTLSFSASNAERSPRIVSASRGNDPLTGDNPQNHVETGFGGLINYSINTSGYYGFDTSRYGHGGISGAFESRVFSPAGVLSNTAALSLGEVRRLESFWTYSNPNTMRTYRAGDLITSGLSWTRPTRLGGVQIQRNFGLRPGLVTVPIPGFAGTAAVPSTVDVFLGNTRRFSGPVPAGPFEIADMPTATGPGTALIVVRDETGAEVVTEAEYFISDKLLRTGLLDYSLELGFPRTGYGSQFDMYDERLMGSASIRYGALDWLTLEGHAEGGEGLINAGMGVVAGLGKWGVGSLSMSGSTTGEETGIFLSGAIELEIASVHVEARMQRSFGAFNDIASYTFRTADDDGHPNWSGAVPRALDQISFSFPLTFLEKTNLNLNFTRIERFDGDQQSVASASFSTPLFDGTFSGSAYADMERNEYGVLAAFSRPLGGDMTLNSSSNSIAEGLSSIASVGRPASEENGNFGWDFAYQQNDKPIVTATVEKRIPIAKLSATVRQRGESLSASGRLSGSVVAAGGGVFLTNRIDDAFAVVDAGASGVPVLLENQEVGVTGPRGKLLIPDLRSYERNRIGIDPMDLPLDVVVDSTGRKVVPAGLSGVVVEFTGSQEGGSALITFRDENGDFLEVGTTGKTEGSSEPFAVGYDGQAFIENLGARNRVTMTRTSGAKCIAEFEYARQAGAQVMLPDVTCIAIQ</sequence>
<keyword evidence="1" id="KW-0998">Cell outer membrane</keyword>
<dbReference type="GO" id="GO:0009297">
    <property type="term" value="P:pilus assembly"/>
    <property type="evidence" value="ECO:0007669"/>
    <property type="project" value="InterPro"/>
</dbReference>
<protein>
    <submittedName>
        <fullName evidence="2">Fimbria/pilus outer membrane usher protein</fullName>
    </submittedName>
</protein>
<evidence type="ECO:0000313" key="3">
    <source>
        <dbReference type="Proteomes" id="UP001196509"/>
    </source>
</evidence>
<evidence type="ECO:0000256" key="1">
    <source>
        <dbReference type="RuleBase" id="RU003884"/>
    </source>
</evidence>
<proteinExistence type="inferred from homology"/>
<name>A0AAE2ZNC3_9HYPH</name>
<dbReference type="Proteomes" id="UP001196509">
    <property type="component" value="Unassembled WGS sequence"/>
</dbReference>
<keyword evidence="1" id="KW-0472">Membrane</keyword>
<gene>
    <name evidence="2" type="ORF">K1W69_11900</name>
</gene>
<keyword evidence="1" id="KW-0813">Transport</keyword>
<dbReference type="Pfam" id="PF00577">
    <property type="entry name" value="Usher"/>
    <property type="match status" value="1"/>
</dbReference>
<keyword evidence="3" id="KW-1185">Reference proteome</keyword>
<dbReference type="InterPro" id="IPR018030">
    <property type="entry name" value="Fimbrial_membr_usher_CS"/>
</dbReference>
<organism evidence="2 3">
    <name type="scientific">Flavimaribacter sediminis</name>
    <dbReference type="NCBI Taxonomy" id="2865987"/>
    <lineage>
        <taxon>Bacteria</taxon>
        <taxon>Pseudomonadati</taxon>
        <taxon>Pseudomonadota</taxon>
        <taxon>Alphaproteobacteria</taxon>
        <taxon>Hyphomicrobiales</taxon>
        <taxon>Rhizobiaceae</taxon>
        <taxon>Flavimaribacter</taxon>
    </lineage>
</organism>
<dbReference type="InterPro" id="IPR000015">
    <property type="entry name" value="Fimb_usher"/>
</dbReference>
<comment type="subcellular location">
    <subcellularLocation>
        <location evidence="1">Cell outer membrane</location>
        <topology evidence="1">Multi-pass membrane protein</topology>
    </subcellularLocation>
</comment>
<accession>A0AAE2ZNC3</accession>
<dbReference type="AlphaFoldDB" id="A0AAE2ZNC3"/>